<sequence length="35" mass="4080">MLVYSSFHLSISLFYVLLNCLYNDIGVFDLTSIDY</sequence>
<dbReference type="AlphaFoldDB" id="A0A0A9EN32"/>
<reference evidence="1" key="2">
    <citation type="journal article" date="2015" name="Data Brief">
        <title>Shoot transcriptome of the giant reed, Arundo donax.</title>
        <authorList>
            <person name="Barrero R.A."/>
            <person name="Guerrero F.D."/>
            <person name="Moolhuijzen P."/>
            <person name="Goolsby J.A."/>
            <person name="Tidwell J."/>
            <person name="Bellgard S.E."/>
            <person name="Bellgard M.I."/>
        </authorList>
    </citation>
    <scope>NUCLEOTIDE SEQUENCE</scope>
    <source>
        <tissue evidence="1">Shoot tissue taken approximately 20 cm above the soil surface</tissue>
    </source>
</reference>
<accession>A0A0A9EN32</accession>
<proteinExistence type="predicted"/>
<protein>
    <submittedName>
        <fullName evidence="1">Uncharacterized protein</fullName>
    </submittedName>
</protein>
<dbReference type="EMBL" id="GBRH01196379">
    <property type="protein sequence ID" value="JAE01517.1"/>
    <property type="molecule type" value="Transcribed_RNA"/>
</dbReference>
<name>A0A0A9EN32_ARUDO</name>
<evidence type="ECO:0000313" key="1">
    <source>
        <dbReference type="EMBL" id="JAE01517.1"/>
    </source>
</evidence>
<organism evidence="1">
    <name type="scientific">Arundo donax</name>
    <name type="common">Giant reed</name>
    <name type="synonym">Donax arundinaceus</name>
    <dbReference type="NCBI Taxonomy" id="35708"/>
    <lineage>
        <taxon>Eukaryota</taxon>
        <taxon>Viridiplantae</taxon>
        <taxon>Streptophyta</taxon>
        <taxon>Embryophyta</taxon>
        <taxon>Tracheophyta</taxon>
        <taxon>Spermatophyta</taxon>
        <taxon>Magnoliopsida</taxon>
        <taxon>Liliopsida</taxon>
        <taxon>Poales</taxon>
        <taxon>Poaceae</taxon>
        <taxon>PACMAD clade</taxon>
        <taxon>Arundinoideae</taxon>
        <taxon>Arundineae</taxon>
        <taxon>Arundo</taxon>
    </lineage>
</organism>
<reference evidence="1" key="1">
    <citation type="submission" date="2014-09" db="EMBL/GenBank/DDBJ databases">
        <authorList>
            <person name="Magalhaes I.L.F."/>
            <person name="Oliveira U."/>
            <person name="Santos F.R."/>
            <person name="Vidigal T.H.D.A."/>
            <person name="Brescovit A.D."/>
            <person name="Santos A.J."/>
        </authorList>
    </citation>
    <scope>NUCLEOTIDE SEQUENCE</scope>
    <source>
        <tissue evidence="1">Shoot tissue taken approximately 20 cm above the soil surface</tissue>
    </source>
</reference>